<evidence type="ECO:0000256" key="2">
    <source>
        <dbReference type="ARBA" id="ARBA00022723"/>
    </source>
</evidence>
<evidence type="ECO:0000313" key="8">
    <source>
        <dbReference type="Proteomes" id="UP000249082"/>
    </source>
</evidence>
<keyword evidence="2" id="KW-0479">Metal-binding</keyword>
<dbReference type="InterPro" id="IPR037518">
    <property type="entry name" value="MPN"/>
</dbReference>
<keyword evidence="5" id="KW-0482">Metalloprotease</keyword>
<evidence type="ECO:0000256" key="1">
    <source>
        <dbReference type="ARBA" id="ARBA00022670"/>
    </source>
</evidence>
<dbReference type="GO" id="GO:0008237">
    <property type="term" value="F:metallopeptidase activity"/>
    <property type="evidence" value="ECO:0007669"/>
    <property type="project" value="UniProtKB-KW"/>
</dbReference>
<dbReference type="PANTHER" id="PTHR30471">
    <property type="entry name" value="DNA REPAIR PROTEIN RADC"/>
    <property type="match status" value="1"/>
</dbReference>
<evidence type="ECO:0000259" key="6">
    <source>
        <dbReference type="PROSITE" id="PS50249"/>
    </source>
</evidence>
<dbReference type="GO" id="GO:0006508">
    <property type="term" value="P:proteolysis"/>
    <property type="evidence" value="ECO:0007669"/>
    <property type="project" value="UniProtKB-KW"/>
</dbReference>
<evidence type="ECO:0000313" key="7">
    <source>
        <dbReference type="EMBL" id="PZQ57117.1"/>
    </source>
</evidence>
<proteinExistence type="predicted"/>
<dbReference type="PROSITE" id="PS01302">
    <property type="entry name" value="UPF0758"/>
    <property type="match status" value="1"/>
</dbReference>
<evidence type="ECO:0000256" key="4">
    <source>
        <dbReference type="ARBA" id="ARBA00022833"/>
    </source>
</evidence>
<keyword evidence="1" id="KW-0645">Protease</keyword>
<dbReference type="InterPro" id="IPR001405">
    <property type="entry name" value="UPF0758"/>
</dbReference>
<evidence type="ECO:0000256" key="3">
    <source>
        <dbReference type="ARBA" id="ARBA00022801"/>
    </source>
</evidence>
<dbReference type="InterPro" id="IPR020891">
    <property type="entry name" value="UPF0758_CS"/>
</dbReference>
<protein>
    <submittedName>
        <fullName evidence="7">DNA repair protein RadC</fullName>
    </submittedName>
</protein>
<feature type="domain" description="MPN" evidence="6">
    <location>
        <begin position="17"/>
        <end position="133"/>
    </location>
</feature>
<dbReference type="GO" id="GO:0046872">
    <property type="term" value="F:metal ion binding"/>
    <property type="evidence" value="ECO:0007669"/>
    <property type="project" value="UniProtKB-KW"/>
</dbReference>
<gene>
    <name evidence="7" type="ORF">DI555_03115</name>
</gene>
<name>A0A2W5QHD7_9SPHN</name>
<keyword evidence="3" id="KW-0378">Hydrolase</keyword>
<reference evidence="7 8" key="1">
    <citation type="submission" date="2017-08" db="EMBL/GenBank/DDBJ databases">
        <title>Infants hospitalized years apart are colonized by the same room-sourced microbial strains.</title>
        <authorList>
            <person name="Brooks B."/>
            <person name="Olm M.R."/>
            <person name="Firek B.A."/>
            <person name="Baker R."/>
            <person name="Thomas B.C."/>
            <person name="Morowitz M.J."/>
            <person name="Banfield J.F."/>
        </authorList>
    </citation>
    <scope>NUCLEOTIDE SEQUENCE [LARGE SCALE GENOMIC DNA]</scope>
    <source>
        <strain evidence="7">S2_005_002_R2_33</strain>
    </source>
</reference>
<comment type="caution">
    <text evidence="7">The sequence shown here is derived from an EMBL/GenBank/DDBJ whole genome shotgun (WGS) entry which is preliminary data.</text>
</comment>
<evidence type="ECO:0000256" key="5">
    <source>
        <dbReference type="ARBA" id="ARBA00023049"/>
    </source>
</evidence>
<dbReference type="Pfam" id="PF04002">
    <property type="entry name" value="RadC"/>
    <property type="match status" value="1"/>
</dbReference>
<dbReference type="PANTHER" id="PTHR30471:SF3">
    <property type="entry name" value="UPF0758 PROTEIN YEES-RELATED"/>
    <property type="match status" value="1"/>
</dbReference>
<dbReference type="PROSITE" id="PS50249">
    <property type="entry name" value="MPN"/>
    <property type="match status" value="1"/>
</dbReference>
<dbReference type="AlphaFoldDB" id="A0A2W5QHD7"/>
<sequence length="138" mass="14617">MAGLVPGCSRIRPLSRRLLETLVTHLGCLRCEVMLELPFDAEGRLAGQVTCTTGGVAAIRAGYAPLLQRALKQKAAGLMLVHNHPSGDPLPSRADVIATRRLSALCEAARIELLDHIVVGGRSAVSMRRAGLMSRAAA</sequence>
<dbReference type="Proteomes" id="UP000249082">
    <property type="component" value="Unassembled WGS sequence"/>
</dbReference>
<dbReference type="InterPro" id="IPR025657">
    <property type="entry name" value="RadC_JAB"/>
</dbReference>
<dbReference type="Gene3D" id="3.40.140.10">
    <property type="entry name" value="Cytidine Deaminase, domain 2"/>
    <property type="match status" value="1"/>
</dbReference>
<accession>A0A2W5QHD7</accession>
<dbReference type="EMBL" id="QFPX01000002">
    <property type="protein sequence ID" value="PZQ57117.1"/>
    <property type="molecule type" value="Genomic_DNA"/>
</dbReference>
<organism evidence="7 8">
    <name type="scientific">Novosphingobium pentaromativorans</name>
    <dbReference type="NCBI Taxonomy" id="205844"/>
    <lineage>
        <taxon>Bacteria</taxon>
        <taxon>Pseudomonadati</taxon>
        <taxon>Pseudomonadota</taxon>
        <taxon>Alphaproteobacteria</taxon>
        <taxon>Sphingomonadales</taxon>
        <taxon>Sphingomonadaceae</taxon>
        <taxon>Novosphingobium</taxon>
    </lineage>
</organism>
<keyword evidence="4" id="KW-0862">Zinc</keyword>